<dbReference type="OrthoDB" id="4036041at2759"/>
<dbReference type="Proteomes" id="UP000515788">
    <property type="component" value="Chromosome 3"/>
</dbReference>
<accession>A0A7G3ZFB9</accession>
<dbReference type="RefSeq" id="XP_037138880.1">
    <property type="nucleotide sequence ID" value="XM_037282984.1"/>
</dbReference>
<protein>
    <submittedName>
        <fullName evidence="1">Uncharacterized protein</fullName>
    </submittedName>
</protein>
<name>A0A7G3ZFB9_9SACH</name>
<dbReference type="EMBL" id="CP059248">
    <property type="protein sequence ID" value="QLL32205.1"/>
    <property type="molecule type" value="Genomic_DNA"/>
</dbReference>
<reference evidence="1 2" key="1">
    <citation type="submission" date="2020-06" db="EMBL/GenBank/DDBJ databases">
        <title>The yeast mating-type switching endonuclease HO is a domesticated member of an unorthodox homing genetic element family.</title>
        <authorList>
            <person name="Coughlan A.Y."/>
            <person name="Lombardi L."/>
            <person name="Braun-Galleani S."/>
            <person name="Martos A.R."/>
            <person name="Galeote V."/>
            <person name="Bigey F."/>
            <person name="Dequin S."/>
            <person name="Byrne K.P."/>
            <person name="Wolfe K.H."/>
        </authorList>
    </citation>
    <scope>NUCLEOTIDE SEQUENCE [LARGE SCALE GENOMIC DNA]</scope>
    <source>
        <strain evidence="1 2">CBS764</strain>
    </source>
</reference>
<dbReference type="KEGG" id="tgb:HG536_0C03740"/>
<sequence length="165" mass="19398">MSSREVLSQYLLGNQLTSQITLEEFQKIASKSLGYETSAVVSKEKMEEWYEAYQERDRIERESIKSRVDQFLKRIERDELCKLETSQLKESFTLEELVDNLYTVDQVLDSKLEALNSSFEATADVFGQFSDILAKANQRNREWDEDLVDRLAEYRKMLQTETNLE</sequence>
<organism evidence="1 2">
    <name type="scientific">Torulaspora globosa</name>
    <dbReference type="NCBI Taxonomy" id="48254"/>
    <lineage>
        <taxon>Eukaryota</taxon>
        <taxon>Fungi</taxon>
        <taxon>Dikarya</taxon>
        <taxon>Ascomycota</taxon>
        <taxon>Saccharomycotina</taxon>
        <taxon>Saccharomycetes</taxon>
        <taxon>Saccharomycetales</taxon>
        <taxon>Saccharomycetaceae</taxon>
        <taxon>Torulaspora</taxon>
    </lineage>
</organism>
<keyword evidence="2" id="KW-1185">Reference proteome</keyword>
<dbReference type="GeneID" id="59325341"/>
<proteinExistence type="predicted"/>
<evidence type="ECO:0000313" key="2">
    <source>
        <dbReference type="Proteomes" id="UP000515788"/>
    </source>
</evidence>
<gene>
    <name evidence="1" type="ORF">HG536_0C03740</name>
</gene>
<dbReference type="AlphaFoldDB" id="A0A7G3ZFB9"/>
<evidence type="ECO:0000313" key="1">
    <source>
        <dbReference type="EMBL" id="QLL32205.1"/>
    </source>
</evidence>